<dbReference type="InterPro" id="IPR008271">
    <property type="entry name" value="Ser/Thr_kinase_AS"/>
</dbReference>
<dbReference type="PROSITE" id="PS00108">
    <property type="entry name" value="PROTEIN_KINASE_ST"/>
    <property type="match status" value="1"/>
</dbReference>
<dbReference type="GO" id="GO:0005524">
    <property type="term" value="F:ATP binding"/>
    <property type="evidence" value="ECO:0007669"/>
    <property type="project" value="InterPro"/>
</dbReference>
<accession>A0A1Q3A2S4</accession>
<dbReference type="eggNOG" id="KOG0594">
    <property type="taxonomic scope" value="Eukaryota"/>
</dbReference>
<dbReference type="SMART" id="SM00220">
    <property type="entry name" value="S_TKc"/>
    <property type="match status" value="1"/>
</dbReference>
<dbReference type="GO" id="GO:0005634">
    <property type="term" value="C:nucleus"/>
    <property type="evidence" value="ECO:0007669"/>
    <property type="project" value="TreeGrafter"/>
</dbReference>
<dbReference type="Gene3D" id="1.10.510.10">
    <property type="entry name" value="Transferase(Phosphotransferase) domain 1"/>
    <property type="match status" value="1"/>
</dbReference>
<organism evidence="2 3">
    <name type="scientific">Zygosaccharomyces rouxii</name>
    <dbReference type="NCBI Taxonomy" id="4956"/>
    <lineage>
        <taxon>Eukaryota</taxon>
        <taxon>Fungi</taxon>
        <taxon>Dikarya</taxon>
        <taxon>Ascomycota</taxon>
        <taxon>Saccharomycotina</taxon>
        <taxon>Saccharomycetes</taxon>
        <taxon>Saccharomycetales</taxon>
        <taxon>Saccharomycetaceae</taxon>
        <taxon>Zygosaccharomyces</taxon>
    </lineage>
</organism>
<dbReference type="CDD" id="cd00180">
    <property type="entry name" value="PKc"/>
    <property type="match status" value="1"/>
</dbReference>
<dbReference type="Proteomes" id="UP000187013">
    <property type="component" value="Unassembled WGS sequence"/>
</dbReference>
<evidence type="ECO:0000313" key="3">
    <source>
        <dbReference type="Proteomes" id="UP000187013"/>
    </source>
</evidence>
<dbReference type="Pfam" id="PF00069">
    <property type="entry name" value="Pkinase"/>
    <property type="match status" value="1"/>
</dbReference>
<dbReference type="InterPro" id="IPR000719">
    <property type="entry name" value="Prot_kinase_dom"/>
</dbReference>
<dbReference type="PROSITE" id="PS50011">
    <property type="entry name" value="PROTEIN_KINASE_DOM"/>
    <property type="match status" value="1"/>
</dbReference>
<proteinExistence type="predicted"/>
<evidence type="ECO:0000313" key="2">
    <source>
        <dbReference type="EMBL" id="GAV49900.1"/>
    </source>
</evidence>
<evidence type="ECO:0000259" key="1">
    <source>
        <dbReference type="PROSITE" id="PS50011"/>
    </source>
</evidence>
<gene>
    <name evidence="2" type="ORF">ZYGR_0S00330</name>
</gene>
<dbReference type="GO" id="GO:0005737">
    <property type="term" value="C:cytoplasm"/>
    <property type="evidence" value="ECO:0007669"/>
    <property type="project" value="TreeGrafter"/>
</dbReference>
<comment type="caution">
    <text evidence="2">The sequence shown here is derived from an EMBL/GenBank/DDBJ whole genome shotgun (WGS) entry which is preliminary data.</text>
</comment>
<sequence length="369" mass="42030">MVDSNNPEEFHNLKHTRFATISSNGSYVVKSICTDITVPPHDSRSELAILKKLNQGDEEHIVKLLGYECDEEYLKLLLPLYDMDLGEYMRSCYRPPKKNSKKFNPYLSFTGAQTVDDQPQVCENQLDVDRYAYDFFLQLSSALQFIHSHGIIHRDLKPQNVLLNRVENPQLVLTDFGISYDTEDPIQLQREDPNAKITDVSTSIYKAPELLFGVKNYKFAVDVWALLIIISQWFQTEANLSSTTLPAMVDDGSGQLEDGEAGSDIRLIFSIFSNLGIPAIAQWTEVEKYGSSEAFQGMFGSDGDGNYLLNKTRDDQLQTIHKLMPRLKEIQDEATKRLIENCILGIISFESCQRWSSKRIVHELTKLNL</sequence>
<dbReference type="InterPro" id="IPR011009">
    <property type="entry name" value="Kinase-like_dom_sf"/>
</dbReference>
<dbReference type="EMBL" id="BDGX01000019">
    <property type="protein sequence ID" value="GAV49900.1"/>
    <property type="molecule type" value="Genomic_DNA"/>
</dbReference>
<dbReference type="PANTHER" id="PTHR44167:SF24">
    <property type="entry name" value="SERINE_THREONINE-PROTEIN KINASE CHK2"/>
    <property type="match status" value="1"/>
</dbReference>
<dbReference type="SUPFAM" id="SSF56112">
    <property type="entry name" value="Protein kinase-like (PK-like)"/>
    <property type="match status" value="1"/>
</dbReference>
<dbReference type="PANTHER" id="PTHR44167">
    <property type="entry name" value="OVARIAN-SPECIFIC SERINE/THREONINE-PROTEIN KINASE LOK-RELATED"/>
    <property type="match status" value="1"/>
</dbReference>
<name>A0A1Q3A2S4_ZYGRO</name>
<protein>
    <recommendedName>
        <fullName evidence="1">Protein kinase domain-containing protein</fullName>
    </recommendedName>
</protein>
<reference evidence="2 3" key="1">
    <citation type="submission" date="2016-08" db="EMBL/GenBank/DDBJ databases">
        <title>Draft genome sequence of allopolyploid Zygosaccharomyces rouxii.</title>
        <authorList>
            <person name="Watanabe J."/>
            <person name="Uehara K."/>
            <person name="Mogi Y."/>
            <person name="Tsukioka Y."/>
        </authorList>
    </citation>
    <scope>NUCLEOTIDE SEQUENCE [LARGE SCALE GENOMIC DNA]</scope>
    <source>
        <strain evidence="2 3">NBRC 110957</strain>
    </source>
</reference>
<dbReference type="OrthoDB" id="413582at2759"/>
<dbReference type="GO" id="GO:0004674">
    <property type="term" value="F:protein serine/threonine kinase activity"/>
    <property type="evidence" value="ECO:0007669"/>
    <property type="project" value="TreeGrafter"/>
</dbReference>
<dbReference type="GO" id="GO:0044773">
    <property type="term" value="P:mitotic DNA damage checkpoint signaling"/>
    <property type="evidence" value="ECO:0007669"/>
    <property type="project" value="TreeGrafter"/>
</dbReference>
<feature type="domain" description="Protein kinase" evidence="1">
    <location>
        <begin position="1"/>
        <end position="365"/>
    </location>
</feature>
<dbReference type="AlphaFoldDB" id="A0A1Q3A2S4"/>